<evidence type="ECO:0000313" key="10">
    <source>
        <dbReference type="RefSeq" id="XP_016648588.1"/>
    </source>
</evidence>
<evidence type="ECO:0000259" key="8">
    <source>
        <dbReference type="PROSITE" id="PS51847"/>
    </source>
</evidence>
<keyword evidence="6" id="KW-0812">Transmembrane</keyword>
<gene>
    <name evidence="10" type="primary">LOC103325817</name>
</gene>
<dbReference type="Pfam" id="PF00168">
    <property type="entry name" value="C2"/>
    <property type="match status" value="1"/>
</dbReference>
<accession>A0ABM1LMG1</accession>
<dbReference type="Gene3D" id="2.60.40.150">
    <property type="entry name" value="C2 domain"/>
    <property type="match status" value="1"/>
</dbReference>
<comment type="subcellular location">
    <subcellularLocation>
        <location evidence="1">Membrane</location>
    </subcellularLocation>
</comment>
<keyword evidence="2" id="KW-0813">Transport</keyword>
<reference evidence="10" key="2">
    <citation type="submission" date="2025-08" db="UniProtKB">
        <authorList>
            <consortium name="RefSeq"/>
        </authorList>
    </citation>
    <scope>IDENTIFICATION</scope>
</reference>
<dbReference type="PROSITE" id="PS50004">
    <property type="entry name" value="C2"/>
    <property type="match status" value="1"/>
</dbReference>
<keyword evidence="3" id="KW-0445">Lipid transport</keyword>
<evidence type="ECO:0000256" key="4">
    <source>
        <dbReference type="ARBA" id="ARBA00023121"/>
    </source>
</evidence>
<evidence type="ECO:0000256" key="6">
    <source>
        <dbReference type="SAM" id="Phobius"/>
    </source>
</evidence>
<dbReference type="InterPro" id="IPR035892">
    <property type="entry name" value="C2_domain_sf"/>
</dbReference>
<dbReference type="PROSITE" id="PS51847">
    <property type="entry name" value="SMP"/>
    <property type="match status" value="1"/>
</dbReference>
<dbReference type="PANTHER" id="PTHR47042">
    <property type="entry name" value="C2 DOMAIN-CONTAINING PROTEIN-LIKE"/>
    <property type="match status" value="1"/>
</dbReference>
<dbReference type="SMART" id="SM00239">
    <property type="entry name" value="C2"/>
    <property type="match status" value="1"/>
</dbReference>
<dbReference type="CDD" id="cd00030">
    <property type="entry name" value="C2"/>
    <property type="match status" value="1"/>
</dbReference>
<keyword evidence="5 6" id="KW-0472">Membrane</keyword>
<feature type="transmembrane region" description="Helical" evidence="6">
    <location>
        <begin position="20"/>
        <end position="43"/>
    </location>
</feature>
<dbReference type="InterPro" id="IPR031468">
    <property type="entry name" value="SMP_LBD"/>
</dbReference>
<dbReference type="CDD" id="cd21669">
    <property type="entry name" value="SMP_SF"/>
    <property type="match status" value="1"/>
</dbReference>
<evidence type="ECO:0000313" key="9">
    <source>
        <dbReference type="Proteomes" id="UP000694861"/>
    </source>
</evidence>
<keyword evidence="4" id="KW-0446">Lipid-binding</keyword>
<keyword evidence="6" id="KW-1133">Transmembrane helix</keyword>
<evidence type="ECO:0000259" key="7">
    <source>
        <dbReference type="PROSITE" id="PS50004"/>
    </source>
</evidence>
<evidence type="ECO:0000256" key="3">
    <source>
        <dbReference type="ARBA" id="ARBA00023055"/>
    </source>
</evidence>
<protein>
    <submittedName>
        <fullName evidence="10">C2 domain-containing protein At1g53590-like isoform X2</fullName>
    </submittedName>
</protein>
<dbReference type="Proteomes" id="UP000694861">
    <property type="component" value="Linkage group LG3"/>
</dbReference>
<feature type="domain" description="SMP-LTD" evidence="8">
    <location>
        <begin position="71"/>
        <end position="265"/>
    </location>
</feature>
<dbReference type="PANTHER" id="PTHR47042:SF4">
    <property type="entry name" value="OS02G0313700 PROTEIN"/>
    <property type="match status" value="1"/>
</dbReference>
<evidence type="ECO:0000256" key="1">
    <source>
        <dbReference type="ARBA" id="ARBA00004370"/>
    </source>
</evidence>
<dbReference type="GeneID" id="103325817"/>
<reference evidence="9" key="1">
    <citation type="journal article" date="2012" name="Nat. Commun.">
        <title>The genome of Prunus mume.</title>
        <authorList>
            <person name="Zhang Q."/>
            <person name="Chen W."/>
            <person name="Sun L."/>
            <person name="Zhao F."/>
            <person name="Huang B."/>
            <person name="Yang W."/>
            <person name="Tao Y."/>
            <person name="Wang J."/>
            <person name="Yuan Z."/>
            <person name="Fan G."/>
            <person name="Xing Z."/>
            <person name="Han C."/>
            <person name="Pan H."/>
            <person name="Zhong X."/>
            <person name="Shi W."/>
            <person name="Liang X."/>
            <person name="Du D."/>
            <person name="Sun F."/>
            <person name="Xu Z."/>
            <person name="Hao R."/>
            <person name="Lv T."/>
            <person name="Lv Y."/>
            <person name="Zheng Z."/>
            <person name="Sun M."/>
            <person name="Luo L."/>
            <person name="Cai M."/>
            <person name="Gao Y."/>
            <person name="Wang J."/>
            <person name="Yin Y."/>
            <person name="Xu X."/>
            <person name="Cheng T."/>
            <person name="Wang J."/>
        </authorList>
    </citation>
    <scope>NUCLEOTIDE SEQUENCE [LARGE SCALE GENOMIC DNA]</scope>
</reference>
<organism evidence="9 10">
    <name type="scientific">Prunus mume</name>
    <name type="common">Japanese apricot</name>
    <name type="synonym">Armeniaca mume</name>
    <dbReference type="NCBI Taxonomy" id="102107"/>
    <lineage>
        <taxon>Eukaryota</taxon>
        <taxon>Viridiplantae</taxon>
        <taxon>Streptophyta</taxon>
        <taxon>Embryophyta</taxon>
        <taxon>Tracheophyta</taxon>
        <taxon>Spermatophyta</taxon>
        <taxon>Magnoliopsida</taxon>
        <taxon>eudicotyledons</taxon>
        <taxon>Gunneridae</taxon>
        <taxon>Pentapetalae</taxon>
        <taxon>rosids</taxon>
        <taxon>fabids</taxon>
        <taxon>Rosales</taxon>
        <taxon>Rosaceae</taxon>
        <taxon>Amygdaloideae</taxon>
        <taxon>Amygdaleae</taxon>
        <taxon>Prunus</taxon>
    </lineage>
</organism>
<feature type="domain" description="C2" evidence="7">
    <location>
        <begin position="270"/>
        <end position="384"/>
    </location>
</feature>
<dbReference type="InterPro" id="IPR052847">
    <property type="entry name" value="Ext_Synaptotagmin/KAHRP-like"/>
</dbReference>
<dbReference type="SUPFAM" id="SSF49562">
    <property type="entry name" value="C2 domain (Calcium/lipid-binding domain, CaLB)"/>
    <property type="match status" value="1"/>
</dbReference>
<dbReference type="InterPro" id="IPR000008">
    <property type="entry name" value="C2_dom"/>
</dbReference>
<evidence type="ECO:0000256" key="5">
    <source>
        <dbReference type="ARBA" id="ARBA00023136"/>
    </source>
</evidence>
<dbReference type="PRINTS" id="PR00360">
    <property type="entry name" value="C2DOMAIN"/>
</dbReference>
<sequence>MDITEVSIIHHVGIVLSVLWLLSHFNCCHPVAYFASLIYLYLVHDEYVMRLRKKLQFEERKQANQKRVLSDSETLRWLNHAIEKIWPICMEQIASQKILLPIIPWFLEKYKPWTAKQAVVQHLYLGRNAPMLTDMRVVRQSTDDDHLVLELGLNFLTADDMIAILAVKLRKRLGFGMWAKLHITGMHIEGKVLIGVKFLRGWPFLGRVRLCFVEPPYFQMTVKPIFTHGLDVTVLPGIAGWLEKLLSIAFEQTLVEPNMLVVDMEKFVSPKSESWFSVNEKEPLAHAKVEVIEASDMKASDLNGFSDPYVKGQLGLYRFRTKIQKKTLAPKWREEFKIPIITWESPNILAIEVRDKDRFVDDALGECFINIADLRDGQRHDMWLPLENIKTGRLHLAVTVIEDNVKLSRKR</sequence>
<keyword evidence="9" id="KW-1185">Reference proteome</keyword>
<dbReference type="RefSeq" id="XP_016648588.1">
    <property type="nucleotide sequence ID" value="XM_016793102.1"/>
</dbReference>
<proteinExistence type="predicted"/>
<name>A0ABM1LMG1_PRUMU</name>
<evidence type="ECO:0000256" key="2">
    <source>
        <dbReference type="ARBA" id="ARBA00022448"/>
    </source>
</evidence>